<dbReference type="Pfam" id="PF01408">
    <property type="entry name" value="GFO_IDH_MocA"/>
    <property type="match status" value="1"/>
</dbReference>
<dbReference type="Pfam" id="PF22725">
    <property type="entry name" value="GFO_IDH_MocA_C3"/>
    <property type="match status" value="1"/>
</dbReference>
<name>A0A1Y5TWK2_9RHOB</name>
<feature type="domain" description="Gfo/Idh/MocA-like oxidoreductase N-terminal" evidence="2">
    <location>
        <begin position="2"/>
        <end position="114"/>
    </location>
</feature>
<dbReference type="GO" id="GO:0103074">
    <property type="term" value="F:glucose-6-phosphate 3-dehydrogenase activity"/>
    <property type="evidence" value="ECO:0007669"/>
    <property type="project" value="UniProtKB-EC"/>
</dbReference>
<dbReference type="GO" id="GO:0000166">
    <property type="term" value="F:nucleotide binding"/>
    <property type="evidence" value="ECO:0007669"/>
    <property type="project" value="InterPro"/>
</dbReference>
<keyword evidence="5" id="KW-1185">Reference proteome</keyword>
<evidence type="ECO:0000259" key="2">
    <source>
        <dbReference type="Pfam" id="PF01408"/>
    </source>
</evidence>
<evidence type="ECO:0000256" key="1">
    <source>
        <dbReference type="ARBA" id="ARBA00023002"/>
    </source>
</evidence>
<evidence type="ECO:0000313" key="5">
    <source>
        <dbReference type="Proteomes" id="UP000193900"/>
    </source>
</evidence>
<dbReference type="InterPro" id="IPR036291">
    <property type="entry name" value="NAD(P)-bd_dom_sf"/>
</dbReference>
<evidence type="ECO:0000313" key="4">
    <source>
        <dbReference type="EMBL" id="SLN72125.1"/>
    </source>
</evidence>
<sequence>MKAAVVGAGWMGGVHAAAIAAAGDTVAVVIDADAARAAWLAERFGARAAPDLAAAEGCDAVVLATPSAAHLEQATEIAGMGLNLLVEKPHRLPYQNADALRTALVRGGAQYRVGLTTRFHPGLRNLKALLEANALGEVLSYSDSYHFRLDPGMLSEWYFSRATAGGGVVTTNGVHLIDRAGWLLDGRPELVDAAGLVPLIEGHEVEDHAEIRLRVADTPVRMSLLWAPFDTAPPELCIIGRKGIARVGLDFWRIETEKGVNEGRNDRPDDAFMEQWRSFRDLVEGGPGGSAPPDLDAMEHTMDTIVEIYSQAGLGP</sequence>
<dbReference type="OrthoDB" id="9792935at2"/>
<evidence type="ECO:0000259" key="3">
    <source>
        <dbReference type="Pfam" id="PF22725"/>
    </source>
</evidence>
<dbReference type="EMBL" id="FWFZ01000025">
    <property type="protein sequence ID" value="SLN72125.1"/>
    <property type="molecule type" value="Genomic_DNA"/>
</dbReference>
<dbReference type="SUPFAM" id="SSF51735">
    <property type="entry name" value="NAD(P)-binding Rossmann-fold domains"/>
    <property type="match status" value="1"/>
</dbReference>
<dbReference type="Gene3D" id="3.30.360.10">
    <property type="entry name" value="Dihydrodipicolinate Reductase, domain 2"/>
    <property type="match status" value="1"/>
</dbReference>
<protein>
    <submittedName>
        <fullName evidence="4">Glucose-6-phosphate 3-dehydrogenase</fullName>
        <ecNumber evidence="4">1.1.1.361</ecNumber>
    </submittedName>
</protein>
<dbReference type="SUPFAM" id="SSF55347">
    <property type="entry name" value="Glyceraldehyde-3-phosphate dehydrogenase-like, C-terminal domain"/>
    <property type="match status" value="1"/>
</dbReference>
<dbReference type="PANTHER" id="PTHR43818:SF11">
    <property type="entry name" value="BCDNA.GH03377"/>
    <property type="match status" value="1"/>
</dbReference>
<dbReference type="PANTHER" id="PTHR43818">
    <property type="entry name" value="BCDNA.GH03377"/>
    <property type="match status" value="1"/>
</dbReference>
<dbReference type="InterPro" id="IPR050463">
    <property type="entry name" value="Gfo/Idh/MocA_oxidrdct_glycsds"/>
</dbReference>
<gene>
    <name evidence="4" type="primary">ntdC</name>
    <name evidence="4" type="ORF">ROA7023_03577</name>
</gene>
<organism evidence="4 5">
    <name type="scientific">Roseisalinus antarcticus</name>
    <dbReference type="NCBI Taxonomy" id="254357"/>
    <lineage>
        <taxon>Bacteria</taxon>
        <taxon>Pseudomonadati</taxon>
        <taxon>Pseudomonadota</taxon>
        <taxon>Alphaproteobacteria</taxon>
        <taxon>Rhodobacterales</taxon>
        <taxon>Roseobacteraceae</taxon>
        <taxon>Roseisalinus</taxon>
    </lineage>
</organism>
<dbReference type="Proteomes" id="UP000193900">
    <property type="component" value="Unassembled WGS sequence"/>
</dbReference>
<proteinExistence type="predicted"/>
<dbReference type="EC" id="1.1.1.361" evidence="4"/>
<reference evidence="4 5" key="1">
    <citation type="submission" date="2017-03" db="EMBL/GenBank/DDBJ databases">
        <authorList>
            <person name="Afonso C.L."/>
            <person name="Miller P.J."/>
            <person name="Scott M.A."/>
            <person name="Spackman E."/>
            <person name="Goraichik I."/>
            <person name="Dimitrov K.M."/>
            <person name="Suarez D.L."/>
            <person name="Swayne D.E."/>
        </authorList>
    </citation>
    <scope>NUCLEOTIDE SEQUENCE [LARGE SCALE GENOMIC DNA]</scope>
    <source>
        <strain evidence="4 5">CECT 7023</strain>
    </source>
</reference>
<feature type="domain" description="GFO/IDH/MocA-like oxidoreductase" evidence="3">
    <location>
        <begin position="124"/>
        <end position="245"/>
    </location>
</feature>
<dbReference type="InterPro" id="IPR055170">
    <property type="entry name" value="GFO_IDH_MocA-like_dom"/>
</dbReference>
<dbReference type="Gene3D" id="3.40.50.720">
    <property type="entry name" value="NAD(P)-binding Rossmann-like Domain"/>
    <property type="match status" value="1"/>
</dbReference>
<dbReference type="AlphaFoldDB" id="A0A1Y5TWK2"/>
<dbReference type="InterPro" id="IPR000683">
    <property type="entry name" value="Gfo/Idh/MocA-like_OxRdtase_N"/>
</dbReference>
<dbReference type="RefSeq" id="WP_085880350.1">
    <property type="nucleotide sequence ID" value="NZ_FWFZ01000025.1"/>
</dbReference>
<keyword evidence="1 4" id="KW-0560">Oxidoreductase</keyword>
<accession>A0A1Y5TWK2</accession>